<sequence>MYTGTKLRGADCNMDELSSRVLGEFGKWQFWIGIYMALLKLPLAWYQLNIIFMAPPQEFWCAKPDFLTKYTEVEWRQACVPGTVPALYLFSGELFPTLGRNAGIAGVTTFARIASMIAPILVSLDEIQPDLPLVLLAVISFSQLGLLLPLPETKDKPLPDTLEQA</sequence>
<evidence type="ECO:0000313" key="3">
    <source>
        <dbReference type="Proteomes" id="UP000838878"/>
    </source>
</evidence>
<feature type="transmembrane region" description="Helical" evidence="1">
    <location>
        <begin position="28"/>
        <end position="48"/>
    </location>
</feature>
<dbReference type="OrthoDB" id="3936150at2759"/>
<name>A0A8J9Y773_9NEOP</name>
<dbReference type="InterPro" id="IPR036259">
    <property type="entry name" value="MFS_trans_sf"/>
</dbReference>
<keyword evidence="1" id="KW-1133">Transmembrane helix</keyword>
<keyword evidence="1" id="KW-0472">Membrane</keyword>
<keyword evidence="1" id="KW-0812">Transmembrane</keyword>
<organism evidence="2 3">
    <name type="scientific">Brenthis ino</name>
    <name type="common">lesser marbled fritillary</name>
    <dbReference type="NCBI Taxonomy" id="405034"/>
    <lineage>
        <taxon>Eukaryota</taxon>
        <taxon>Metazoa</taxon>
        <taxon>Ecdysozoa</taxon>
        <taxon>Arthropoda</taxon>
        <taxon>Hexapoda</taxon>
        <taxon>Insecta</taxon>
        <taxon>Pterygota</taxon>
        <taxon>Neoptera</taxon>
        <taxon>Endopterygota</taxon>
        <taxon>Lepidoptera</taxon>
        <taxon>Glossata</taxon>
        <taxon>Ditrysia</taxon>
        <taxon>Papilionoidea</taxon>
        <taxon>Nymphalidae</taxon>
        <taxon>Heliconiinae</taxon>
        <taxon>Argynnini</taxon>
        <taxon>Brenthis</taxon>
    </lineage>
</organism>
<reference evidence="2" key="1">
    <citation type="submission" date="2021-12" db="EMBL/GenBank/DDBJ databases">
        <authorList>
            <person name="Martin H S."/>
        </authorList>
    </citation>
    <scope>NUCLEOTIDE SEQUENCE</scope>
</reference>
<dbReference type="Proteomes" id="UP000838878">
    <property type="component" value="Chromosome 14"/>
</dbReference>
<accession>A0A8J9Y773</accession>
<feature type="non-terminal residue" evidence="2">
    <location>
        <position position="165"/>
    </location>
</feature>
<proteinExistence type="predicted"/>
<protein>
    <submittedName>
        <fullName evidence="2">Uncharacterized protein</fullName>
    </submittedName>
</protein>
<feature type="transmembrane region" description="Helical" evidence="1">
    <location>
        <begin position="102"/>
        <end position="124"/>
    </location>
</feature>
<dbReference type="Gene3D" id="1.20.1250.20">
    <property type="entry name" value="MFS general substrate transporter like domains"/>
    <property type="match status" value="1"/>
</dbReference>
<dbReference type="EMBL" id="OV170234">
    <property type="protein sequence ID" value="CAH0719939.1"/>
    <property type="molecule type" value="Genomic_DNA"/>
</dbReference>
<evidence type="ECO:0000313" key="2">
    <source>
        <dbReference type="EMBL" id="CAH0719939.1"/>
    </source>
</evidence>
<dbReference type="SUPFAM" id="SSF103473">
    <property type="entry name" value="MFS general substrate transporter"/>
    <property type="match status" value="1"/>
</dbReference>
<dbReference type="AlphaFoldDB" id="A0A8J9Y773"/>
<keyword evidence="3" id="KW-1185">Reference proteome</keyword>
<feature type="transmembrane region" description="Helical" evidence="1">
    <location>
        <begin position="131"/>
        <end position="150"/>
    </location>
</feature>
<gene>
    <name evidence="2" type="ORF">BINO364_LOCUS6226</name>
</gene>
<evidence type="ECO:0000256" key="1">
    <source>
        <dbReference type="SAM" id="Phobius"/>
    </source>
</evidence>